<dbReference type="Gene3D" id="2.30.110.10">
    <property type="entry name" value="Electron Transport, Fmn-binding Protein, Chain A"/>
    <property type="match status" value="1"/>
</dbReference>
<gene>
    <name evidence="1" type="ORF">G3T37_01755</name>
</gene>
<dbReference type="Proteomes" id="UP000479756">
    <property type="component" value="Unassembled WGS sequence"/>
</dbReference>
<comment type="caution">
    <text evidence="1">The sequence shown here is derived from an EMBL/GenBank/DDBJ whole genome shotgun (WGS) entry which is preliminary data.</text>
</comment>
<dbReference type="AlphaFoldDB" id="A0A7C9TND1"/>
<dbReference type="SUPFAM" id="SSF50475">
    <property type="entry name" value="FMN-binding split barrel"/>
    <property type="match status" value="1"/>
</dbReference>
<dbReference type="Pfam" id="PF12900">
    <property type="entry name" value="Pyridox_ox_2"/>
    <property type="match status" value="1"/>
</dbReference>
<reference evidence="1 2" key="1">
    <citation type="journal article" date="2014" name="Int. J. Syst. Evol. Microbiol.">
        <title>Description of Galbitalea soli gen. nov., sp. nov., and Frondihabitans sucicola sp. nov.</title>
        <authorList>
            <person name="Kim S.J."/>
            <person name="Lim J.M."/>
            <person name="Ahn J.H."/>
            <person name="Weon H.Y."/>
            <person name="Hamada M."/>
            <person name="Suzuki K."/>
            <person name="Ahn T.Y."/>
            <person name="Kwon S.W."/>
        </authorList>
    </citation>
    <scope>NUCLEOTIDE SEQUENCE [LARGE SCALE GENOMIC DNA]</scope>
    <source>
        <strain evidence="1 2">NBRC 108727</strain>
    </source>
</reference>
<dbReference type="RefSeq" id="WP_163471757.1">
    <property type="nucleotide sequence ID" value="NZ_JAAGWZ010000001.1"/>
</dbReference>
<keyword evidence="2" id="KW-1185">Reference proteome</keyword>
<dbReference type="EMBL" id="JAAGWZ010000001">
    <property type="protein sequence ID" value="NEM90078.1"/>
    <property type="molecule type" value="Genomic_DNA"/>
</dbReference>
<accession>A0A7C9TND1</accession>
<name>A0A7C9TND1_9MICO</name>
<evidence type="ECO:0000313" key="1">
    <source>
        <dbReference type="EMBL" id="NEM90078.1"/>
    </source>
</evidence>
<organism evidence="1 2">
    <name type="scientific">Galbitalea soli</name>
    <dbReference type="NCBI Taxonomy" id="1268042"/>
    <lineage>
        <taxon>Bacteria</taxon>
        <taxon>Bacillati</taxon>
        <taxon>Actinomycetota</taxon>
        <taxon>Actinomycetes</taxon>
        <taxon>Micrococcales</taxon>
        <taxon>Microbacteriaceae</taxon>
        <taxon>Galbitalea</taxon>
    </lineage>
</organism>
<dbReference type="InterPro" id="IPR024747">
    <property type="entry name" value="Pyridox_Oxase-rel"/>
</dbReference>
<proteinExistence type="predicted"/>
<evidence type="ECO:0000313" key="2">
    <source>
        <dbReference type="Proteomes" id="UP000479756"/>
    </source>
</evidence>
<protein>
    <submittedName>
        <fullName evidence="1">Pyridoxamine 5'-phosphate oxidase family protein</fullName>
    </submittedName>
</protein>
<dbReference type="InterPro" id="IPR012349">
    <property type="entry name" value="Split_barrel_FMN-bd"/>
</dbReference>
<sequence>MTEYEDLDEWSPQGPVTELTDAHARALLERHGFGRLAVSVNGQPQIFPVDYHFDGTAIVFRSAPGEKLRDLALNPVVAFEVDDRTADGAWSVVVDGRADILTEAAEVQHAEGLPLPTWIPVAEYTFVRIVPTSIRGRRFQRWMVHGSPQR</sequence>